<dbReference type="GO" id="GO:0033013">
    <property type="term" value="P:tetrapyrrole metabolic process"/>
    <property type="evidence" value="ECO:0007669"/>
    <property type="project" value="UniProtKB-ARBA"/>
</dbReference>
<keyword evidence="7" id="KW-0732">Signal</keyword>
<comment type="caution">
    <text evidence="8">The sequence shown here is derived from an EMBL/GenBank/DDBJ whole genome shotgun (WGS) entry which is preliminary data.</text>
</comment>
<dbReference type="Proteomes" id="UP000316196">
    <property type="component" value="Unassembled WGS sequence"/>
</dbReference>
<keyword evidence="4 6" id="KW-1133">Transmembrane helix</keyword>
<evidence type="ECO:0000256" key="4">
    <source>
        <dbReference type="ARBA" id="ARBA00022989"/>
    </source>
</evidence>
<evidence type="ECO:0000256" key="2">
    <source>
        <dbReference type="ARBA" id="ARBA00007524"/>
    </source>
</evidence>
<dbReference type="InterPro" id="IPR038330">
    <property type="entry name" value="TspO/MBR-related_sf"/>
</dbReference>
<dbReference type="PROSITE" id="PS51257">
    <property type="entry name" value="PROKAR_LIPOPROTEIN"/>
    <property type="match status" value="1"/>
</dbReference>
<evidence type="ECO:0000313" key="8">
    <source>
        <dbReference type="EMBL" id="TQL56578.1"/>
    </source>
</evidence>
<name>A0A542Z8A9_9ACTN</name>
<dbReference type="GO" id="GO:0016020">
    <property type="term" value="C:membrane"/>
    <property type="evidence" value="ECO:0007669"/>
    <property type="project" value="UniProtKB-SubCell"/>
</dbReference>
<comment type="subcellular location">
    <subcellularLocation>
        <location evidence="1">Membrane</location>
        <topology evidence="1">Multi-pass membrane protein</topology>
    </subcellularLocation>
</comment>
<protein>
    <submittedName>
        <fullName evidence="8">TspO/MBR related protein</fullName>
    </submittedName>
</protein>
<dbReference type="Gene3D" id="1.20.1260.100">
    <property type="entry name" value="TspO/MBR protein"/>
    <property type="match status" value="1"/>
</dbReference>
<dbReference type="CDD" id="cd15904">
    <property type="entry name" value="TSPO_MBR"/>
    <property type="match status" value="1"/>
</dbReference>
<dbReference type="OrthoDB" id="9795496at2"/>
<comment type="similarity">
    <text evidence="2">Belongs to the TspO/BZRP family.</text>
</comment>
<accession>A0A542Z8A9</accession>
<dbReference type="PANTHER" id="PTHR10057">
    <property type="entry name" value="PERIPHERAL-TYPE BENZODIAZEPINE RECEPTOR"/>
    <property type="match status" value="1"/>
</dbReference>
<feature type="transmembrane region" description="Helical" evidence="6">
    <location>
        <begin position="135"/>
        <end position="153"/>
    </location>
</feature>
<evidence type="ECO:0000256" key="7">
    <source>
        <dbReference type="SAM" id="SignalP"/>
    </source>
</evidence>
<feature type="chain" id="PRO_5039257110" evidence="7">
    <location>
        <begin position="21"/>
        <end position="157"/>
    </location>
</feature>
<proteinExistence type="inferred from homology"/>
<dbReference type="Pfam" id="PF03073">
    <property type="entry name" value="TspO_MBR"/>
    <property type="match status" value="1"/>
</dbReference>
<organism evidence="8 9">
    <name type="scientific">Propioniferax innocua</name>
    <dbReference type="NCBI Taxonomy" id="1753"/>
    <lineage>
        <taxon>Bacteria</taxon>
        <taxon>Bacillati</taxon>
        <taxon>Actinomycetota</taxon>
        <taxon>Actinomycetes</taxon>
        <taxon>Propionibacteriales</taxon>
        <taxon>Propionibacteriaceae</taxon>
        <taxon>Propioniferax</taxon>
    </lineage>
</organism>
<keyword evidence="5 6" id="KW-0472">Membrane</keyword>
<dbReference type="RefSeq" id="WP_142094482.1">
    <property type="nucleotide sequence ID" value="NZ_BAAAMD010000002.1"/>
</dbReference>
<evidence type="ECO:0000256" key="6">
    <source>
        <dbReference type="SAM" id="Phobius"/>
    </source>
</evidence>
<feature type="signal peptide" evidence="7">
    <location>
        <begin position="1"/>
        <end position="20"/>
    </location>
</feature>
<feature type="transmembrane region" description="Helical" evidence="6">
    <location>
        <begin position="77"/>
        <end position="98"/>
    </location>
</feature>
<keyword evidence="3 6" id="KW-0812">Transmembrane</keyword>
<evidence type="ECO:0000256" key="3">
    <source>
        <dbReference type="ARBA" id="ARBA00022692"/>
    </source>
</evidence>
<dbReference type="InterPro" id="IPR004307">
    <property type="entry name" value="TspO_MBR"/>
</dbReference>
<keyword evidence="9" id="KW-1185">Reference proteome</keyword>
<dbReference type="EMBL" id="VFOR01000004">
    <property type="protein sequence ID" value="TQL56578.1"/>
    <property type="molecule type" value="Genomic_DNA"/>
</dbReference>
<evidence type="ECO:0000256" key="5">
    <source>
        <dbReference type="ARBA" id="ARBA00023136"/>
    </source>
</evidence>
<dbReference type="PIRSF" id="PIRSF005859">
    <property type="entry name" value="PBR"/>
    <property type="match status" value="1"/>
</dbReference>
<gene>
    <name evidence="8" type="ORF">FB460_2468</name>
</gene>
<reference evidence="8 9" key="1">
    <citation type="submission" date="2019-06" db="EMBL/GenBank/DDBJ databases">
        <title>Sequencing the genomes of 1000 actinobacteria strains.</title>
        <authorList>
            <person name="Klenk H.-P."/>
        </authorList>
    </citation>
    <scope>NUCLEOTIDE SEQUENCE [LARGE SCALE GENOMIC DNA]</scope>
    <source>
        <strain evidence="8 9">DSM 8251</strain>
    </source>
</reference>
<dbReference type="FunFam" id="1.20.1260.100:FF:000001">
    <property type="entry name" value="translocator protein 2"/>
    <property type="match status" value="1"/>
</dbReference>
<dbReference type="PANTHER" id="PTHR10057:SF0">
    <property type="entry name" value="TRANSLOCATOR PROTEIN"/>
    <property type="match status" value="1"/>
</dbReference>
<evidence type="ECO:0000256" key="1">
    <source>
        <dbReference type="ARBA" id="ARBA00004141"/>
    </source>
</evidence>
<sequence length="157" mass="16994">MASFKHLALTGIATAACAVAGSAATSRSVGSRWYESLDKPAWQPPGWAFPVAWTTLYLDIAWTTAEAMDHMTPQERAALMRALVINLGLNAGWCWVFFDRRLLNLGVLVAASLAVSSADLARRAGGVRRGLGRRLAPYALWCAFATALTWSIARRNG</sequence>
<evidence type="ECO:0000313" key="9">
    <source>
        <dbReference type="Proteomes" id="UP000316196"/>
    </source>
</evidence>
<feature type="transmembrane region" description="Helical" evidence="6">
    <location>
        <begin position="104"/>
        <end position="123"/>
    </location>
</feature>
<dbReference type="AlphaFoldDB" id="A0A542Z8A9"/>